<sequence length="146" mass="17018">MPRRRGRGPPDDSPISSLPDGVLCHILSFLPTKKAVATSILSKRWRPLWRSLPVLDLSDETVTSDASFSRFREFVVSVLLYRDVTVPIKTFTLKCQYDNRHINSHINNWVNLVAQRGAVERMELEMLVHYEMEEILEGDFRHYMCR</sequence>
<dbReference type="SUPFAM" id="SSF81383">
    <property type="entry name" value="F-box domain"/>
    <property type="match status" value="1"/>
</dbReference>
<dbReference type="PANTHER" id="PTHR31293">
    <property type="entry name" value="RNI-LIKE SUPERFAMILY PROTEIN"/>
    <property type="match status" value="1"/>
</dbReference>
<organism evidence="2 3">
    <name type="scientific">Crotalaria pallida</name>
    <name type="common">Smooth rattlebox</name>
    <name type="synonym">Crotalaria striata</name>
    <dbReference type="NCBI Taxonomy" id="3830"/>
    <lineage>
        <taxon>Eukaryota</taxon>
        <taxon>Viridiplantae</taxon>
        <taxon>Streptophyta</taxon>
        <taxon>Embryophyta</taxon>
        <taxon>Tracheophyta</taxon>
        <taxon>Spermatophyta</taxon>
        <taxon>Magnoliopsida</taxon>
        <taxon>eudicotyledons</taxon>
        <taxon>Gunneridae</taxon>
        <taxon>Pentapetalae</taxon>
        <taxon>rosids</taxon>
        <taxon>fabids</taxon>
        <taxon>Fabales</taxon>
        <taxon>Fabaceae</taxon>
        <taxon>Papilionoideae</taxon>
        <taxon>50 kb inversion clade</taxon>
        <taxon>genistoids sensu lato</taxon>
        <taxon>core genistoids</taxon>
        <taxon>Crotalarieae</taxon>
        <taxon>Crotalaria</taxon>
    </lineage>
</organism>
<dbReference type="EMBL" id="JAYWIO010000006">
    <property type="protein sequence ID" value="KAK7256069.1"/>
    <property type="molecule type" value="Genomic_DNA"/>
</dbReference>
<dbReference type="CDD" id="cd22160">
    <property type="entry name" value="F-box_AtFBL13-like"/>
    <property type="match status" value="1"/>
</dbReference>
<protein>
    <recommendedName>
        <fullName evidence="1">F-box domain-containing protein</fullName>
    </recommendedName>
</protein>
<keyword evidence="3" id="KW-1185">Reference proteome</keyword>
<gene>
    <name evidence="2" type="ORF">RIF29_29502</name>
</gene>
<evidence type="ECO:0000313" key="3">
    <source>
        <dbReference type="Proteomes" id="UP001372338"/>
    </source>
</evidence>
<feature type="domain" description="F-box" evidence="1">
    <location>
        <begin position="12"/>
        <end position="71"/>
    </location>
</feature>
<dbReference type="Proteomes" id="UP001372338">
    <property type="component" value="Unassembled WGS sequence"/>
</dbReference>
<dbReference type="Gene3D" id="1.20.1280.50">
    <property type="match status" value="1"/>
</dbReference>
<dbReference type="InterPro" id="IPR053781">
    <property type="entry name" value="F-box_AtFBL13-like"/>
</dbReference>
<dbReference type="PROSITE" id="PS50181">
    <property type="entry name" value="FBOX"/>
    <property type="match status" value="1"/>
</dbReference>
<evidence type="ECO:0000313" key="2">
    <source>
        <dbReference type="EMBL" id="KAK7256069.1"/>
    </source>
</evidence>
<reference evidence="2 3" key="1">
    <citation type="submission" date="2024-01" db="EMBL/GenBank/DDBJ databases">
        <title>The genomes of 5 underutilized Papilionoideae crops provide insights into root nodulation and disease resistanc.</title>
        <authorList>
            <person name="Yuan L."/>
        </authorList>
    </citation>
    <scope>NUCLEOTIDE SEQUENCE [LARGE SCALE GENOMIC DNA]</scope>
    <source>
        <strain evidence="2">ZHUSHIDOU_FW_LH</strain>
        <tissue evidence="2">Leaf</tissue>
    </source>
</reference>
<dbReference type="PANTHER" id="PTHR31293:SF16">
    <property type="entry name" value="RNI-LIKE SUPERFAMILY PROTEIN"/>
    <property type="match status" value="1"/>
</dbReference>
<dbReference type="Pfam" id="PF00646">
    <property type="entry name" value="F-box"/>
    <property type="match status" value="1"/>
</dbReference>
<evidence type="ECO:0000259" key="1">
    <source>
        <dbReference type="PROSITE" id="PS50181"/>
    </source>
</evidence>
<dbReference type="InterPro" id="IPR001810">
    <property type="entry name" value="F-box_dom"/>
</dbReference>
<accession>A0AAN9EFL8</accession>
<comment type="caution">
    <text evidence="2">The sequence shown here is derived from an EMBL/GenBank/DDBJ whole genome shotgun (WGS) entry which is preliminary data.</text>
</comment>
<dbReference type="InterPro" id="IPR036047">
    <property type="entry name" value="F-box-like_dom_sf"/>
</dbReference>
<dbReference type="AlphaFoldDB" id="A0AAN9EFL8"/>
<proteinExistence type="predicted"/>
<name>A0AAN9EFL8_CROPI</name>
<dbReference type="SMART" id="SM00256">
    <property type="entry name" value="FBOX"/>
    <property type="match status" value="1"/>
</dbReference>
<dbReference type="InterPro" id="IPR055294">
    <property type="entry name" value="FBL60-like"/>
</dbReference>